<dbReference type="UCSC" id="R09E10.8">
    <property type="organism name" value="c. elegans"/>
</dbReference>
<dbReference type="AGR" id="WB:WBGene00011177"/>
<dbReference type="PhylomeDB" id="Q9U391"/>
<organism evidence="2 3">
    <name type="scientific">Caenorhabditis elegans</name>
    <dbReference type="NCBI Taxonomy" id="6239"/>
    <lineage>
        <taxon>Eukaryota</taxon>
        <taxon>Metazoa</taxon>
        <taxon>Ecdysozoa</taxon>
        <taxon>Nematoda</taxon>
        <taxon>Chromadorea</taxon>
        <taxon>Rhabditida</taxon>
        <taxon>Rhabditina</taxon>
        <taxon>Rhabditomorpha</taxon>
        <taxon>Rhabditoidea</taxon>
        <taxon>Rhabditidae</taxon>
        <taxon>Peloderinae</taxon>
        <taxon>Caenorhabditis</taxon>
    </lineage>
</organism>
<keyword evidence="1" id="KW-0732">Signal</keyword>
<keyword evidence="3" id="KW-1185">Reference proteome</keyword>
<dbReference type="CTD" id="177917"/>
<dbReference type="WormBase" id="R09E10.8">
    <property type="protein sequence ID" value="CE23910"/>
    <property type="gene ID" value="WBGene00011177"/>
</dbReference>
<dbReference type="InParanoid" id="Q9U391"/>
<evidence type="ECO:0000313" key="4">
    <source>
        <dbReference type="WormBase" id="R09E10.8"/>
    </source>
</evidence>
<reference evidence="2 3" key="1">
    <citation type="journal article" date="1998" name="Science">
        <title>Genome sequence of the nematode C. elegans: a platform for investigating biology.</title>
        <authorList>
            <consortium name="The C. elegans sequencing consortium"/>
            <person name="Sulson J.E."/>
            <person name="Waterston R."/>
        </authorList>
    </citation>
    <scope>NUCLEOTIDE SEQUENCE [LARGE SCALE GENOMIC DNA]</scope>
    <source>
        <strain evidence="2 3">Bristol N2</strain>
    </source>
</reference>
<dbReference type="KEGG" id="cel:CELE_R09E10.8"/>
<dbReference type="PaxDb" id="6239-R09E10.8"/>
<proteinExistence type="predicted"/>
<dbReference type="AlphaFoldDB" id="Q9U391"/>
<sequence>MNLIFPLFFFALLVGSNAQFQQFCNYCGFIEVPKTWPVAQDSLRSACETLGMATTACKGIINSADLNSSYGKMYPYII</sequence>
<accession>Q9U391</accession>
<gene>
    <name evidence="2" type="ORF">CELE_R09E10.8</name>
    <name evidence="2 4" type="ORF">R09E10.8</name>
</gene>
<dbReference type="EMBL" id="BX284604">
    <property type="protein sequence ID" value="CAB54288.1"/>
    <property type="molecule type" value="Genomic_DNA"/>
</dbReference>
<evidence type="ECO:0000313" key="2">
    <source>
        <dbReference type="EMBL" id="CAB54288.1"/>
    </source>
</evidence>
<dbReference type="Bgee" id="WBGene00011177">
    <property type="expression patterns" value="Expressed in adult organism and 1 other cell type or tissue"/>
</dbReference>
<dbReference type="Proteomes" id="UP000001940">
    <property type="component" value="Chromosome IV"/>
</dbReference>
<dbReference type="STRING" id="6239.R09E10.8.1"/>
<evidence type="ECO:0000256" key="1">
    <source>
        <dbReference type="SAM" id="SignalP"/>
    </source>
</evidence>
<protein>
    <submittedName>
        <fullName evidence="2">Saposin B-type domain-containing protein</fullName>
    </submittedName>
</protein>
<dbReference type="HOGENOM" id="CLU_184691_0_0_1"/>
<dbReference type="GeneID" id="177917"/>
<evidence type="ECO:0000313" key="3">
    <source>
        <dbReference type="Proteomes" id="UP000001940"/>
    </source>
</evidence>
<feature type="chain" id="PRO_5004334126" evidence="1">
    <location>
        <begin position="19"/>
        <end position="78"/>
    </location>
</feature>
<dbReference type="PANTHER" id="PTHR36950">
    <property type="entry name" value="PROTEIN CBG24898-RELATED"/>
    <property type="match status" value="1"/>
</dbReference>
<feature type="signal peptide" evidence="1">
    <location>
        <begin position="1"/>
        <end position="18"/>
    </location>
</feature>
<dbReference type="RefSeq" id="NP_501892.1">
    <property type="nucleotide sequence ID" value="NM_069491.4"/>
</dbReference>
<name>Q9U391_CAEEL</name>
<dbReference type="PIR" id="T24093">
    <property type="entry name" value="T24093"/>
</dbReference>
<dbReference type="PANTHER" id="PTHR36950:SF5">
    <property type="entry name" value="SAPOSIN B-TYPE DOMAIN-CONTAINING PROTEIN"/>
    <property type="match status" value="1"/>
</dbReference>